<accession>A0A136ITV0</accession>
<evidence type="ECO:0000256" key="2">
    <source>
        <dbReference type="SAM" id="Phobius"/>
    </source>
</evidence>
<keyword evidence="2" id="KW-1133">Transmembrane helix</keyword>
<feature type="transmembrane region" description="Helical" evidence="2">
    <location>
        <begin position="58"/>
        <end position="81"/>
    </location>
</feature>
<keyword evidence="2" id="KW-0472">Membrane</keyword>
<feature type="transmembrane region" description="Helical" evidence="2">
    <location>
        <begin position="217"/>
        <end position="236"/>
    </location>
</feature>
<feature type="transmembrane region" description="Helical" evidence="2">
    <location>
        <begin position="248"/>
        <end position="271"/>
    </location>
</feature>
<feature type="transmembrane region" description="Helical" evidence="2">
    <location>
        <begin position="93"/>
        <end position="112"/>
    </location>
</feature>
<proteinExistence type="predicted"/>
<feature type="transmembrane region" description="Helical" evidence="2">
    <location>
        <begin position="283"/>
        <end position="304"/>
    </location>
</feature>
<reference evidence="4" key="1">
    <citation type="submission" date="2016-02" db="EMBL/GenBank/DDBJ databases">
        <title>Draft genome sequence of Microdochium bolleyi, a fungal endophyte of beachgrass.</title>
        <authorList>
            <consortium name="DOE Joint Genome Institute"/>
            <person name="David A.S."/>
            <person name="May G."/>
            <person name="Haridas S."/>
            <person name="Lim J."/>
            <person name="Wang M."/>
            <person name="Labutti K."/>
            <person name="Lipzen A."/>
            <person name="Barry K."/>
            <person name="Grigoriev I.V."/>
        </authorList>
    </citation>
    <scope>NUCLEOTIDE SEQUENCE [LARGE SCALE GENOMIC DNA]</scope>
    <source>
        <strain evidence="4">J235TASD1</strain>
    </source>
</reference>
<protein>
    <submittedName>
        <fullName evidence="3">GPCR, GprK-type</fullName>
    </submittedName>
</protein>
<dbReference type="EMBL" id="KQ964258">
    <property type="protein sequence ID" value="KXJ88362.1"/>
    <property type="molecule type" value="Genomic_DNA"/>
</dbReference>
<keyword evidence="4" id="KW-1185">Reference proteome</keyword>
<evidence type="ECO:0000256" key="1">
    <source>
        <dbReference type="SAM" id="MobiDB-lite"/>
    </source>
</evidence>
<sequence>MAGMAGLTVYNFPPQPPNWDAVGKFYISFCVVWSTLLFAGIAFLVANRHNPIVRVRGLVLPVAAILCLHSYWVLAQLVYPIGLTMPLVLAYDIQYFFMGIWFPLGIALFHAFNTRFLHVAEMQKRFLQVGHRQRSSAVKKGGGLFLFKQLMDKDFVNRILLYIATGMVVQVLLTVGMWLACRKYHPTFGLPGTELKGETLPEQLIHLGRGWEWWPSVLWQFVWTWIVAPMLIWRAWGIHDTLGWRFQTIGCCLSNLHATPMFLISTYVPAFALVNKFYAPSQWIHLSVLMFEIFTIFVPCWRIWRQAVMKTRAEEWNSKRGSAAGTTELSRDSSSTSSLKSGHHSRRGDSGCESPTWGLHHLTMSSLEKALAESPSELQDFSASRDFSAENVAYLRAVAAWKASWPDYDPSHDKLYALYNAALDIYTELVSEKDAQFPVNLCAAEGKLLNFMFEHAARIIYGDVIADSILPFTTVPSISAEIELRRFSGRVGYWGEIPLGFDRAVFDSSFAEIKYLVFTNTWPRYVLEREKSRSSSSSGSSEIP</sequence>
<keyword evidence="2" id="KW-0812">Transmembrane</keyword>
<dbReference type="Proteomes" id="UP000070501">
    <property type="component" value="Unassembled WGS sequence"/>
</dbReference>
<gene>
    <name evidence="3" type="ORF">Micbo1qcDRAFT_214255</name>
</gene>
<feature type="transmembrane region" description="Helical" evidence="2">
    <location>
        <begin position="159"/>
        <end position="180"/>
    </location>
</feature>
<dbReference type="AlphaFoldDB" id="A0A136ITV0"/>
<feature type="region of interest" description="Disordered" evidence="1">
    <location>
        <begin position="319"/>
        <end position="353"/>
    </location>
</feature>
<name>A0A136ITV0_9PEZI</name>
<feature type="transmembrane region" description="Helical" evidence="2">
    <location>
        <begin position="25"/>
        <end position="46"/>
    </location>
</feature>
<evidence type="ECO:0000313" key="4">
    <source>
        <dbReference type="Proteomes" id="UP000070501"/>
    </source>
</evidence>
<dbReference type="STRING" id="196109.A0A136ITV0"/>
<dbReference type="OrthoDB" id="5313079at2759"/>
<dbReference type="InParanoid" id="A0A136ITV0"/>
<organism evidence="3 4">
    <name type="scientific">Microdochium bolleyi</name>
    <dbReference type="NCBI Taxonomy" id="196109"/>
    <lineage>
        <taxon>Eukaryota</taxon>
        <taxon>Fungi</taxon>
        <taxon>Dikarya</taxon>
        <taxon>Ascomycota</taxon>
        <taxon>Pezizomycotina</taxon>
        <taxon>Sordariomycetes</taxon>
        <taxon>Xylariomycetidae</taxon>
        <taxon>Xylariales</taxon>
        <taxon>Microdochiaceae</taxon>
        <taxon>Microdochium</taxon>
    </lineage>
</organism>
<evidence type="ECO:0000313" key="3">
    <source>
        <dbReference type="EMBL" id="KXJ88362.1"/>
    </source>
</evidence>